<evidence type="ECO:0000259" key="2">
    <source>
        <dbReference type="PROSITE" id="PS50800"/>
    </source>
</evidence>
<organism evidence="3 4">
    <name type="scientific">Desmophyllum pertusum</name>
    <dbReference type="NCBI Taxonomy" id="174260"/>
    <lineage>
        <taxon>Eukaryota</taxon>
        <taxon>Metazoa</taxon>
        <taxon>Cnidaria</taxon>
        <taxon>Anthozoa</taxon>
        <taxon>Hexacorallia</taxon>
        <taxon>Scleractinia</taxon>
        <taxon>Caryophylliina</taxon>
        <taxon>Caryophylliidae</taxon>
        <taxon>Desmophyllum</taxon>
    </lineage>
</organism>
<evidence type="ECO:0000313" key="3">
    <source>
        <dbReference type="EMBL" id="KAJ7361978.1"/>
    </source>
</evidence>
<dbReference type="Pfam" id="PF02037">
    <property type="entry name" value="SAP"/>
    <property type="match status" value="1"/>
</dbReference>
<protein>
    <recommendedName>
        <fullName evidence="2">SAP domain-containing protein</fullName>
    </recommendedName>
</protein>
<feature type="region of interest" description="Disordered" evidence="1">
    <location>
        <begin position="1"/>
        <end position="21"/>
    </location>
</feature>
<dbReference type="EMBL" id="MU827308">
    <property type="protein sequence ID" value="KAJ7361978.1"/>
    <property type="molecule type" value="Genomic_DNA"/>
</dbReference>
<sequence>MNCGRVECRRKNPPSPSTVQEKLAGCVMPPTRGKRSIADQPVNIPADLDLEGMYVKDLRTLCTRLKLPTTGVRATLVQRIKEVRQTQQLQQLQTTTPATANGVPPTDQNGGDHADNLQQQFLHLQQVQGLLNRDSSDERSAV</sequence>
<keyword evidence="4" id="KW-1185">Reference proteome</keyword>
<gene>
    <name evidence="3" type="ORF">OS493_014629</name>
</gene>
<feature type="compositionally biased region" description="Basic and acidic residues" evidence="1">
    <location>
        <begin position="1"/>
        <end position="10"/>
    </location>
</feature>
<comment type="caution">
    <text evidence="3">The sequence shown here is derived from an EMBL/GenBank/DDBJ whole genome shotgun (WGS) entry which is preliminary data.</text>
</comment>
<accession>A0A9W9YQ79</accession>
<feature type="region of interest" description="Disordered" evidence="1">
    <location>
        <begin position="87"/>
        <end position="114"/>
    </location>
</feature>
<dbReference type="InterPro" id="IPR003034">
    <property type="entry name" value="SAP_dom"/>
</dbReference>
<name>A0A9W9YQ79_9CNID</name>
<evidence type="ECO:0000256" key="1">
    <source>
        <dbReference type="SAM" id="MobiDB-lite"/>
    </source>
</evidence>
<dbReference type="InterPro" id="IPR036361">
    <property type="entry name" value="SAP_dom_sf"/>
</dbReference>
<dbReference type="PROSITE" id="PS50800">
    <property type="entry name" value="SAP"/>
    <property type="match status" value="1"/>
</dbReference>
<evidence type="ECO:0000313" key="4">
    <source>
        <dbReference type="Proteomes" id="UP001163046"/>
    </source>
</evidence>
<dbReference type="Gene3D" id="1.10.720.30">
    <property type="entry name" value="SAP domain"/>
    <property type="match status" value="1"/>
</dbReference>
<feature type="compositionally biased region" description="Low complexity" evidence="1">
    <location>
        <begin position="87"/>
        <end position="96"/>
    </location>
</feature>
<dbReference type="Proteomes" id="UP001163046">
    <property type="component" value="Unassembled WGS sequence"/>
</dbReference>
<feature type="domain" description="SAP" evidence="2">
    <location>
        <begin position="50"/>
        <end position="84"/>
    </location>
</feature>
<dbReference type="SUPFAM" id="SSF68906">
    <property type="entry name" value="SAP domain"/>
    <property type="match status" value="1"/>
</dbReference>
<dbReference type="OrthoDB" id="10413656at2759"/>
<dbReference type="SMART" id="SM00513">
    <property type="entry name" value="SAP"/>
    <property type="match status" value="1"/>
</dbReference>
<dbReference type="AlphaFoldDB" id="A0A9W9YQ79"/>
<proteinExistence type="predicted"/>
<reference evidence="3" key="1">
    <citation type="submission" date="2023-01" db="EMBL/GenBank/DDBJ databases">
        <title>Genome assembly of the deep-sea coral Lophelia pertusa.</title>
        <authorList>
            <person name="Herrera S."/>
            <person name="Cordes E."/>
        </authorList>
    </citation>
    <scope>NUCLEOTIDE SEQUENCE</scope>
    <source>
        <strain evidence="3">USNM1676648</strain>
        <tissue evidence="3">Polyp</tissue>
    </source>
</reference>